<name>H9UGA9_SPIAZ</name>
<protein>
    <submittedName>
        <fullName evidence="3">Alpha/beta hydrolase family protein</fullName>
    </submittedName>
</protein>
<dbReference type="HOGENOM" id="CLU_015737_0_0_12"/>
<dbReference type="Pfam" id="PF24096">
    <property type="entry name" value="DUF7379"/>
    <property type="match status" value="1"/>
</dbReference>
<feature type="signal peptide" evidence="1">
    <location>
        <begin position="1"/>
        <end position="21"/>
    </location>
</feature>
<dbReference type="Proteomes" id="UP000007383">
    <property type="component" value="Chromosome"/>
</dbReference>
<dbReference type="Gene3D" id="3.40.50.1820">
    <property type="entry name" value="alpha/beta hydrolase"/>
    <property type="match status" value="1"/>
</dbReference>
<proteinExistence type="predicted"/>
<dbReference type="OrthoDB" id="9765872at2"/>
<accession>H9UGA9</accession>
<dbReference type="eggNOG" id="COG1075">
    <property type="taxonomic scope" value="Bacteria"/>
</dbReference>
<gene>
    <name evidence="3" type="ordered locus">Spiaf_0449</name>
</gene>
<evidence type="ECO:0000313" key="4">
    <source>
        <dbReference type="Proteomes" id="UP000007383"/>
    </source>
</evidence>
<dbReference type="GO" id="GO:0016787">
    <property type="term" value="F:hydrolase activity"/>
    <property type="evidence" value="ECO:0007669"/>
    <property type="project" value="UniProtKB-KW"/>
</dbReference>
<keyword evidence="3" id="KW-0378">Hydrolase</keyword>
<dbReference type="EMBL" id="CP003282">
    <property type="protein sequence ID" value="AFG36552.1"/>
    <property type="molecule type" value="Genomic_DNA"/>
</dbReference>
<dbReference type="PROSITE" id="PS51257">
    <property type="entry name" value="PROKAR_LIPOPROTEIN"/>
    <property type="match status" value="1"/>
</dbReference>
<organism evidence="3 4">
    <name type="scientific">Spirochaeta africana (strain ATCC 700263 / DSM 8902 / Z-7692)</name>
    <dbReference type="NCBI Taxonomy" id="889378"/>
    <lineage>
        <taxon>Bacteria</taxon>
        <taxon>Pseudomonadati</taxon>
        <taxon>Spirochaetota</taxon>
        <taxon>Spirochaetia</taxon>
        <taxon>Spirochaetales</taxon>
        <taxon>Spirochaetaceae</taxon>
        <taxon>Spirochaeta</taxon>
    </lineage>
</organism>
<dbReference type="AlphaFoldDB" id="H9UGA9"/>
<keyword evidence="1" id="KW-0732">Signal</keyword>
<dbReference type="STRING" id="889378.Spiaf_0449"/>
<reference evidence="4" key="1">
    <citation type="journal article" date="2013" name="Stand. Genomic Sci.">
        <title>Complete genome sequence of the halophilic bacterium Spirochaeta africana type strain (Z-7692(T)) from the alkaline Lake Magadi in the East African Rift.</title>
        <authorList>
            <person name="Liolos K."/>
            <person name="Abt B."/>
            <person name="Scheuner C."/>
            <person name="Teshima H."/>
            <person name="Held B."/>
            <person name="Lapidus A."/>
            <person name="Nolan M."/>
            <person name="Lucas S."/>
            <person name="Deshpande S."/>
            <person name="Cheng J.F."/>
            <person name="Tapia R."/>
            <person name="Goodwin L.A."/>
            <person name="Pitluck S."/>
            <person name="Pagani I."/>
            <person name="Ivanova N."/>
            <person name="Mavromatis K."/>
            <person name="Mikhailova N."/>
            <person name="Huntemann M."/>
            <person name="Pati A."/>
            <person name="Chen A."/>
            <person name="Palaniappan K."/>
            <person name="Land M."/>
            <person name="Rohde M."/>
            <person name="Tindall B.J."/>
            <person name="Detter J.C."/>
            <person name="Goker M."/>
            <person name="Bristow J."/>
            <person name="Eisen J.A."/>
            <person name="Markowitz V."/>
            <person name="Hugenholtz P."/>
            <person name="Woyke T."/>
            <person name="Klenk H.P."/>
            <person name="Kyrpides N.C."/>
        </authorList>
    </citation>
    <scope>NUCLEOTIDE SEQUENCE</scope>
    <source>
        <strain evidence="4">ATCC 700263 / DSM 8902 / Z-7692</strain>
    </source>
</reference>
<dbReference type="InterPro" id="IPR029058">
    <property type="entry name" value="AB_hydrolase_fold"/>
</dbReference>
<dbReference type="KEGG" id="sfc:Spiaf_0449"/>
<sequence length="298" mass="32899">MKRIMHMLLAMLAVGFTGGCANDAQQTDIDRSQEQLANLQYPILLVDGLARRGDVGALATFDTALDHLQDLGAAVFMNSRDAFGSIESNAELLARDVDRVLQETGAEKLHIIAHSKGGLDSRYLISNLGYHDRIATLVTIATPHRGTAVADYIEDNLGEAEEVVARAVNWFAGLLGDVTPDAESAAHQLTTSYMQQFNRDVVNQPEVRYISYAAVIDSSYPNPIWARMARQLGETEGPNDGLVSVRSARWGEFRGVVNELYGVEQVSHRDVVGMNDIWNNMGFPHLRFITDVVLELER</sequence>
<dbReference type="PATRIC" id="fig|889378.3.peg.457"/>
<feature type="chain" id="PRO_5003623571" evidence="1">
    <location>
        <begin position="22"/>
        <end position="298"/>
    </location>
</feature>
<feature type="domain" description="DUF7379" evidence="2">
    <location>
        <begin position="87"/>
        <end position="177"/>
    </location>
</feature>
<evidence type="ECO:0000259" key="2">
    <source>
        <dbReference type="Pfam" id="PF24096"/>
    </source>
</evidence>
<evidence type="ECO:0000313" key="3">
    <source>
        <dbReference type="EMBL" id="AFG36552.1"/>
    </source>
</evidence>
<dbReference type="InterPro" id="IPR055803">
    <property type="entry name" value="DUF7379"/>
</dbReference>
<keyword evidence="4" id="KW-1185">Reference proteome</keyword>
<dbReference type="SUPFAM" id="SSF53474">
    <property type="entry name" value="alpha/beta-Hydrolases"/>
    <property type="match status" value="1"/>
</dbReference>
<evidence type="ECO:0000256" key="1">
    <source>
        <dbReference type="SAM" id="SignalP"/>
    </source>
</evidence>
<dbReference type="RefSeq" id="WP_014454549.1">
    <property type="nucleotide sequence ID" value="NC_017098.1"/>
</dbReference>